<sequence>MAANVTCITCEPGVWTLLAENVSSIAFEWRSETAVGKWVIGQGDAPEPTTQDYKTIRPKSPQSLNDLSVSDKIWAMPEGSIAQKMEVITP</sequence>
<evidence type="ECO:0000256" key="1">
    <source>
        <dbReference type="SAM" id="MobiDB-lite"/>
    </source>
</evidence>
<evidence type="ECO:0000313" key="3">
    <source>
        <dbReference type="Proteomes" id="UP001174932"/>
    </source>
</evidence>
<proteinExistence type="predicted"/>
<gene>
    <name evidence="2" type="ORF">Q4481_17740</name>
</gene>
<accession>A0ABT8YQB4</accession>
<reference evidence="2" key="2">
    <citation type="submission" date="2023-07" db="EMBL/GenBank/DDBJ databases">
        <authorList>
            <person name="Shen H."/>
        </authorList>
    </citation>
    <scope>NUCLEOTIDE SEQUENCE</scope>
    <source>
        <strain evidence="2">TNR-22</strain>
    </source>
</reference>
<name>A0ABT8YQB4_9HYPH</name>
<dbReference type="RefSeq" id="WP_304377737.1">
    <property type="nucleotide sequence ID" value="NZ_JAUOZU010000013.1"/>
</dbReference>
<keyword evidence="3" id="KW-1185">Reference proteome</keyword>
<organism evidence="2 3">
    <name type="scientific">Rhizobium alvei</name>
    <dbReference type="NCBI Taxonomy" id="1132659"/>
    <lineage>
        <taxon>Bacteria</taxon>
        <taxon>Pseudomonadati</taxon>
        <taxon>Pseudomonadota</taxon>
        <taxon>Alphaproteobacteria</taxon>
        <taxon>Hyphomicrobiales</taxon>
        <taxon>Rhizobiaceae</taxon>
        <taxon>Rhizobium/Agrobacterium group</taxon>
        <taxon>Rhizobium</taxon>
    </lineage>
</organism>
<evidence type="ECO:0000313" key="2">
    <source>
        <dbReference type="EMBL" id="MDO6965807.1"/>
    </source>
</evidence>
<feature type="region of interest" description="Disordered" evidence="1">
    <location>
        <begin position="41"/>
        <end position="60"/>
    </location>
</feature>
<dbReference type="Proteomes" id="UP001174932">
    <property type="component" value="Unassembled WGS sequence"/>
</dbReference>
<comment type="caution">
    <text evidence="2">The sequence shown here is derived from an EMBL/GenBank/DDBJ whole genome shotgun (WGS) entry which is preliminary data.</text>
</comment>
<reference evidence="2" key="1">
    <citation type="journal article" date="2015" name="Int. J. Syst. Evol. Microbiol.">
        <title>Rhizobium alvei sp. nov., isolated from a freshwater river.</title>
        <authorList>
            <person name="Sheu S.Y."/>
            <person name="Huang H.W."/>
            <person name="Young C.C."/>
            <person name="Chen W.M."/>
        </authorList>
    </citation>
    <scope>NUCLEOTIDE SEQUENCE</scope>
    <source>
        <strain evidence="2">TNR-22</strain>
    </source>
</reference>
<dbReference type="EMBL" id="JAUOZU010000013">
    <property type="protein sequence ID" value="MDO6965807.1"/>
    <property type="molecule type" value="Genomic_DNA"/>
</dbReference>
<protein>
    <submittedName>
        <fullName evidence="2">Uncharacterized protein</fullName>
    </submittedName>
</protein>